<dbReference type="InterPro" id="IPR050109">
    <property type="entry name" value="HTH-type_TetR-like_transc_reg"/>
</dbReference>
<dbReference type="GO" id="GO:0000976">
    <property type="term" value="F:transcription cis-regulatory region binding"/>
    <property type="evidence" value="ECO:0007669"/>
    <property type="project" value="TreeGrafter"/>
</dbReference>
<dbReference type="Pfam" id="PF17920">
    <property type="entry name" value="TetR_C_16"/>
    <property type="match status" value="1"/>
</dbReference>
<dbReference type="InterPro" id="IPR036271">
    <property type="entry name" value="Tet_transcr_reg_TetR-rel_C_sf"/>
</dbReference>
<dbReference type="Pfam" id="PF00440">
    <property type="entry name" value="TetR_N"/>
    <property type="match status" value="1"/>
</dbReference>
<dbReference type="PANTHER" id="PTHR30055">
    <property type="entry name" value="HTH-TYPE TRANSCRIPTIONAL REGULATOR RUTR"/>
    <property type="match status" value="1"/>
</dbReference>
<name>A0A6J4TYB1_9SPHN</name>
<keyword evidence="1" id="KW-0805">Transcription regulation</keyword>
<dbReference type="SUPFAM" id="SSF48498">
    <property type="entry name" value="Tetracyclin repressor-like, C-terminal domain"/>
    <property type="match status" value="1"/>
</dbReference>
<dbReference type="GO" id="GO:0003700">
    <property type="term" value="F:DNA-binding transcription factor activity"/>
    <property type="evidence" value="ECO:0007669"/>
    <property type="project" value="TreeGrafter"/>
</dbReference>
<dbReference type="InterPro" id="IPR009057">
    <property type="entry name" value="Homeodomain-like_sf"/>
</dbReference>
<dbReference type="InterPro" id="IPR001647">
    <property type="entry name" value="HTH_TetR"/>
</dbReference>
<organism evidence="6">
    <name type="scientific">uncultured Sphingomonadaceae bacterium</name>
    <dbReference type="NCBI Taxonomy" id="169976"/>
    <lineage>
        <taxon>Bacteria</taxon>
        <taxon>Pseudomonadati</taxon>
        <taxon>Pseudomonadota</taxon>
        <taxon>Alphaproteobacteria</taxon>
        <taxon>Sphingomonadales</taxon>
        <taxon>Sphingomonadaceae</taxon>
        <taxon>environmental samples</taxon>
    </lineage>
</organism>
<evidence type="ECO:0000256" key="3">
    <source>
        <dbReference type="ARBA" id="ARBA00023163"/>
    </source>
</evidence>
<evidence type="ECO:0000259" key="5">
    <source>
        <dbReference type="PROSITE" id="PS50977"/>
    </source>
</evidence>
<gene>
    <name evidence="6" type="ORF">AVDCRST_MAG91-3386</name>
</gene>
<dbReference type="PROSITE" id="PS50977">
    <property type="entry name" value="HTH_TETR_2"/>
    <property type="match status" value="1"/>
</dbReference>
<accession>A0A6J4TYB1</accession>
<evidence type="ECO:0000256" key="1">
    <source>
        <dbReference type="ARBA" id="ARBA00023015"/>
    </source>
</evidence>
<reference evidence="6" key="1">
    <citation type="submission" date="2020-02" db="EMBL/GenBank/DDBJ databases">
        <authorList>
            <person name="Meier V. D."/>
        </authorList>
    </citation>
    <scope>NUCLEOTIDE SEQUENCE</scope>
    <source>
        <strain evidence="6">AVDCRST_MAG91</strain>
    </source>
</reference>
<dbReference type="SUPFAM" id="SSF46689">
    <property type="entry name" value="Homeodomain-like"/>
    <property type="match status" value="1"/>
</dbReference>
<dbReference type="EMBL" id="CADCVX010000585">
    <property type="protein sequence ID" value="CAA9535690.1"/>
    <property type="molecule type" value="Genomic_DNA"/>
</dbReference>
<keyword evidence="2 4" id="KW-0238">DNA-binding</keyword>
<proteinExistence type="predicted"/>
<evidence type="ECO:0000256" key="4">
    <source>
        <dbReference type="PROSITE-ProRule" id="PRU00335"/>
    </source>
</evidence>
<feature type="domain" description="HTH tetR-type" evidence="5">
    <location>
        <begin position="17"/>
        <end position="77"/>
    </location>
</feature>
<evidence type="ECO:0000256" key="2">
    <source>
        <dbReference type="ARBA" id="ARBA00023125"/>
    </source>
</evidence>
<keyword evidence="3" id="KW-0804">Transcription</keyword>
<feature type="DNA-binding region" description="H-T-H motif" evidence="4">
    <location>
        <begin position="40"/>
        <end position="59"/>
    </location>
</feature>
<protein>
    <submittedName>
        <fullName evidence="6">Transcriptional regulator, TetR family</fullName>
    </submittedName>
</protein>
<dbReference type="AlphaFoldDB" id="A0A6J4TYB1"/>
<dbReference type="PANTHER" id="PTHR30055:SF234">
    <property type="entry name" value="HTH-TYPE TRANSCRIPTIONAL REGULATOR BETI"/>
    <property type="match status" value="1"/>
</dbReference>
<dbReference type="Gene3D" id="1.10.357.10">
    <property type="entry name" value="Tetracycline Repressor, domain 2"/>
    <property type="match status" value="1"/>
</dbReference>
<evidence type="ECO:0000313" key="6">
    <source>
        <dbReference type="EMBL" id="CAA9535690.1"/>
    </source>
</evidence>
<sequence length="213" mass="22903">MVMTGICEATTRPKNAAATREAILAAARARFLEESYDNVGLRDIAGDAGVDVALVSRYFGGKEKLFAEVLKKPDEHWLPDGISGDELPALLTTLFMNHNEDEHRQHAEHLLIMLRSASSPNASPIVREALRSEVMEPLAACLKGPNAEARASLAIAVWMGATMLRAVMPVEPMCDNKCEFLEAKLILSYEAALSEIDLGSVPACGSGPVTEAA</sequence>
<dbReference type="InterPro" id="IPR041678">
    <property type="entry name" value="TetR_C_16"/>
</dbReference>